<dbReference type="KEGG" id="ngf:FRF71_07465"/>
<dbReference type="InterPro" id="IPR006311">
    <property type="entry name" value="TAT_signal"/>
</dbReference>
<dbReference type="EMBL" id="CP042345">
    <property type="protein sequence ID" value="QEA15982.1"/>
    <property type="molecule type" value="Genomic_DNA"/>
</dbReference>
<dbReference type="SUPFAM" id="SSF55469">
    <property type="entry name" value="FMN-dependent nitroreductase-like"/>
    <property type="match status" value="1"/>
</dbReference>
<dbReference type="AlphaFoldDB" id="A0A5B8S4J2"/>
<dbReference type="OrthoDB" id="8156917at2"/>
<protein>
    <submittedName>
        <fullName evidence="1">Twin-arginine translocation pathway signal protein</fullName>
    </submittedName>
</protein>
<keyword evidence="2" id="KW-1185">Reference proteome</keyword>
<evidence type="ECO:0000313" key="1">
    <source>
        <dbReference type="EMBL" id="QEA15982.1"/>
    </source>
</evidence>
<dbReference type="GO" id="GO:0016491">
    <property type="term" value="F:oxidoreductase activity"/>
    <property type="evidence" value="ECO:0007669"/>
    <property type="project" value="InterPro"/>
</dbReference>
<proteinExistence type="predicted"/>
<dbReference type="Gene3D" id="3.40.109.10">
    <property type="entry name" value="NADH Oxidase"/>
    <property type="match status" value="1"/>
</dbReference>
<dbReference type="PROSITE" id="PS51318">
    <property type="entry name" value="TAT"/>
    <property type="match status" value="1"/>
</dbReference>
<name>A0A5B8S4J2_9SPHN</name>
<accession>A0A5B8S4J2</accession>
<organism evidence="1 2">
    <name type="scientific">Novosphingobium ginsenosidimutans</name>
    <dbReference type="NCBI Taxonomy" id="1176536"/>
    <lineage>
        <taxon>Bacteria</taxon>
        <taxon>Pseudomonadati</taxon>
        <taxon>Pseudomonadota</taxon>
        <taxon>Alphaproteobacteria</taxon>
        <taxon>Sphingomonadales</taxon>
        <taxon>Sphingomonadaceae</taxon>
        <taxon>Novosphingobium</taxon>
    </lineage>
</organism>
<sequence>MVSRRQVIAGLGGVLVAGAAAGTWRVMRQPDAAIGPWRDLARPVADARLDAFRHAILAPNPHNRQPWLIRLDGQDGATLTCDLAKRLPQTDPFDRQITIGFGTFIELASIAASSRGQRLEVIPFPDGEAQPRLDSRPVARLRFVPDPALRPDTLLPAIAARRTNRQVYRPLPAGRLATLAEPGVTFSDDPALLEALRQITVAAITRETRTPRTHQESVDLLRIGAAEIDAKPDGLALSGPLIEATAALGMTTRASIADPASTAYRLGLEDLQTTYASIPAAAWIATPDNSRASQIAAGRAYARLTLRAAAAGVAIHPLSQSMQEYPEMAELFASVHRLLVPEPGARLQMLARLGLADPVRPAARYPLEAHLLA</sequence>
<evidence type="ECO:0000313" key="2">
    <source>
        <dbReference type="Proteomes" id="UP000321172"/>
    </source>
</evidence>
<reference evidence="1 2" key="1">
    <citation type="journal article" date="2013" name="J. Microbiol. Biotechnol.">
        <title>Novosphingobium ginsenosidimutans sp. nov., with the ability to convert ginsenoside.</title>
        <authorList>
            <person name="Kim J.K."/>
            <person name="He D."/>
            <person name="Liu Q.M."/>
            <person name="Park H.Y."/>
            <person name="Jung M.S."/>
            <person name="Yoon M.H."/>
            <person name="Kim S.C."/>
            <person name="Im W.T."/>
        </authorList>
    </citation>
    <scope>NUCLEOTIDE SEQUENCE [LARGE SCALE GENOMIC DNA]</scope>
    <source>
        <strain evidence="1 2">FW-6</strain>
    </source>
</reference>
<dbReference type="InterPro" id="IPR000415">
    <property type="entry name" value="Nitroreductase-like"/>
</dbReference>
<dbReference type="RefSeq" id="WP_147090014.1">
    <property type="nucleotide sequence ID" value="NZ_BAABJD010000001.1"/>
</dbReference>
<dbReference type="Proteomes" id="UP000321172">
    <property type="component" value="Chromosome"/>
</dbReference>
<gene>
    <name evidence="1" type="ORF">FRF71_07465</name>
</gene>